<dbReference type="RefSeq" id="WP_063387470.1">
    <property type="nucleotide sequence ID" value="NZ_LWBR01000013.1"/>
</dbReference>
<feature type="domain" description="Tetrapyrrole biosynthesis uroporphyrinogen III synthase" evidence="1">
    <location>
        <begin position="23"/>
        <end position="254"/>
    </location>
</feature>
<name>A0A161ZV79_9BACI</name>
<dbReference type="SUPFAM" id="SSF69618">
    <property type="entry name" value="HemD-like"/>
    <property type="match status" value="1"/>
</dbReference>
<dbReference type="AlphaFoldDB" id="A0A161ZV79"/>
<keyword evidence="3" id="KW-1185">Reference proteome</keyword>
<accession>A0A161ZV79</accession>
<dbReference type="InterPro" id="IPR003754">
    <property type="entry name" value="4pyrrol_synth_uPrphyn_synth"/>
</dbReference>
<dbReference type="Proteomes" id="UP000076476">
    <property type="component" value="Unassembled WGS sequence"/>
</dbReference>
<dbReference type="OrthoDB" id="9815856at2"/>
<reference evidence="2 3" key="1">
    <citation type="submission" date="2016-04" db="EMBL/GenBank/DDBJ databases">
        <title>Draft genome sequence of Aeribacillus pallidus 8m3 from petroleum reservoir.</title>
        <authorList>
            <person name="Poltaraus A.B."/>
            <person name="Nazina T.N."/>
            <person name="Tourova T.P."/>
            <person name="Malakho S.M."/>
            <person name="Korshunova A.V."/>
            <person name="Sokolova D.S."/>
        </authorList>
    </citation>
    <scope>NUCLEOTIDE SEQUENCE [LARGE SCALE GENOMIC DNA]</scope>
    <source>
        <strain evidence="2 3">8m3</strain>
    </source>
</reference>
<dbReference type="Pfam" id="PF02602">
    <property type="entry name" value="HEM4"/>
    <property type="match status" value="1"/>
</dbReference>
<dbReference type="EMBL" id="LWBR01000013">
    <property type="protein sequence ID" value="KZN97217.1"/>
    <property type="molecule type" value="Genomic_DNA"/>
</dbReference>
<evidence type="ECO:0000313" key="3">
    <source>
        <dbReference type="Proteomes" id="UP000076476"/>
    </source>
</evidence>
<dbReference type="GO" id="GO:0006780">
    <property type="term" value="P:uroporphyrinogen III biosynthetic process"/>
    <property type="evidence" value="ECO:0007669"/>
    <property type="project" value="InterPro"/>
</dbReference>
<dbReference type="STRING" id="33936.AZI98_06580"/>
<protein>
    <recommendedName>
        <fullName evidence="1">Tetrapyrrole biosynthesis uroporphyrinogen III synthase domain-containing protein</fullName>
    </recommendedName>
</protein>
<proteinExistence type="predicted"/>
<dbReference type="InterPro" id="IPR036108">
    <property type="entry name" value="4pyrrol_syn_uPrphyn_synt_sf"/>
</dbReference>
<dbReference type="PANTHER" id="PTHR40082:SF1">
    <property type="entry name" value="BLR5956 PROTEIN"/>
    <property type="match status" value="1"/>
</dbReference>
<dbReference type="PANTHER" id="PTHR40082">
    <property type="entry name" value="BLR5956 PROTEIN"/>
    <property type="match status" value="1"/>
</dbReference>
<dbReference type="InterPro" id="IPR039793">
    <property type="entry name" value="UROS/Hem4"/>
</dbReference>
<evidence type="ECO:0000259" key="1">
    <source>
        <dbReference type="Pfam" id="PF02602"/>
    </source>
</evidence>
<dbReference type="GO" id="GO:0004852">
    <property type="term" value="F:uroporphyrinogen-III synthase activity"/>
    <property type="evidence" value="ECO:0007669"/>
    <property type="project" value="InterPro"/>
</dbReference>
<evidence type="ECO:0000313" key="2">
    <source>
        <dbReference type="EMBL" id="KZN97217.1"/>
    </source>
</evidence>
<dbReference type="Gene3D" id="3.40.50.10090">
    <property type="match status" value="2"/>
</dbReference>
<comment type="caution">
    <text evidence="2">The sequence shown here is derived from an EMBL/GenBank/DDBJ whole genome shotgun (WGS) entry which is preliminary data.</text>
</comment>
<sequence>MSAEKPLNGFNVLVTRANSQAAEFSKKIQAAGGCPIEVPLIATRKTEMDFNALPVLKQLTSKDWIVFTSANGVQYFSEHVKDLSLELEDLKNVNVACVGIKTKKAAEKIGWKVSLCPEEFRAESLAEELIDHVRQDSKIVIARGNLARTYLREVLTEKKIFFFDFVVYETIQLLENEKEVLHLLENKTIDFITLTSSSTASAFMQIVKRNGLENRVRDIVFVCIGPITRDKLLSYKIKCTCIMPEKYTIDGMLEKMCAYAEKREE</sequence>
<dbReference type="CDD" id="cd06578">
    <property type="entry name" value="HemD"/>
    <property type="match status" value="1"/>
</dbReference>
<gene>
    <name evidence="2" type="ORF">AZI98_06580</name>
</gene>
<organism evidence="2 3">
    <name type="scientific">Aeribacillus pallidus</name>
    <dbReference type="NCBI Taxonomy" id="33936"/>
    <lineage>
        <taxon>Bacteria</taxon>
        <taxon>Bacillati</taxon>
        <taxon>Bacillota</taxon>
        <taxon>Bacilli</taxon>
        <taxon>Bacillales</taxon>
        <taxon>Bacillaceae</taxon>
        <taxon>Aeribacillus</taxon>
    </lineage>
</organism>